<protein>
    <submittedName>
        <fullName evidence="1">Uncharacterized protein</fullName>
    </submittedName>
</protein>
<evidence type="ECO:0000313" key="1">
    <source>
        <dbReference type="EMBL" id="BBO81916.1"/>
    </source>
</evidence>
<proteinExistence type="predicted"/>
<dbReference type="KEGG" id="dov:DSCO28_24820"/>
<organism evidence="1 2">
    <name type="scientific">Desulfosarcina ovata subsp. sediminis</name>
    <dbReference type="NCBI Taxonomy" id="885957"/>
    <lineage>
        <taxon>Bacteria</taxon>
        <taxon>Pseudomonadati</taxon>
        <taxon>Thermodesulfobacteriota</taxon>
        <taxon>Desulfobacteria</taxon>
        <taxon>Desulfobacterales</taxon>
        <taxon>Desulfosarcinaceae</taxon>
        <taxon>Desulfosarcina</taxon>
    </lineage>
</organism>
<dbReference type="Proteomes" id="UP000425960">
    <property type="component" value="Chromosome"/>
</dbReference>
<accession>A0A5K7ZLG7</accession>
<dbReference type="EMBL" id="AP021876">
    <property type="protein sequence ID" value="BBO81916.1"/>
    <property type="molecule type" value="Genomic_DNA"/>
</dbReference>
<gene>
    <name evidence="1" type="ORF">DSCO28_24820</name>
</gene>
<name>A0A5K7ZLG7_9BACT</name>
<reference evidence="1 2" key="1">
    <citation type="submission" date="2019-11" db="EMBL/GenBank/DDBJ databases">
        <title>Comparative genomics of hydrocarbon-degrading Desulfosarcina strains.</title>
        <authorList>
            <person name="Watanabe M."/>
            <person name="Kojima H."/>
            <person name="Fukui M."/>
        </authorList>
    </citation>
    <scope>NUCLEOTIDE SEQUENCE [LARGE SCALE GENOMIC DNA]</scope>
    <source>
        <strain evidence="1 2">28bB2T</strain>
    </source>
</reference>
<dbReference type="AlphaFoldDB" id="A0A5K7ZLG7"/>
<sequence>MTVPSIRICEKRESFMAFVFCPLALDVPDVLSHQWFRFNHYFAKSNHVPRSTLRYWVAHN</sequence>
<evidence type="ECO:0000313" key="2">
    <source>
        <dbReference type="Proteomes" id="UP000425960"/>
    </source>
</evidence>